<dbReference type="SUPFAM" id="SSF46785">
    <property type="entry name" value="Winged helix' DNA-binding domain"/>
    <property type="match status" value="1"/>
</dbReference>
<dbReference type="Pfam" id="PF03551">
    <property type="entry name" value="PadR"/>
    <property type="match status" value="1"/>
</dbReference>
<evidence type="ECO:0000313" key="3">
    <source>
        <dbReference type="Proteomes" id="UP000632222"/>
    </source>
</evidence>
<comment type="caution">
    <text evidence="2">The sequence shown here is derived from an EMBL/GenBank/DDBJ whole genome shotgun (WGS) entry which is preliminary data.</text>
</comment>
<protein>
    <submittedName>
        <fullName evidence="2">PadR family transcriptional regulator</fullName>
    </submittedName>
</protein>
<evidence type="ECO:0000313" key="2">
    <source>
        <dbReference type="EMBL" id="GGJ36962.1"/>
    </source>
</evidence>
<gene>
    <name evidence="2" type="ORF">GCM10008938_23740</name>
</gene>
<dbReference type="RefSeq" id="WP_189002896.1">
    <property type="nucleotide sequence ID" value="NZ_BMOD01000007.1"/>
</dbReference>
<dbReference type="InterPro" id="IPR005149">
    <property type="entry name" value="Tscrpt_reg_PadR_N"/>
</dbReference>
<feature type="domain" description="Transcription regulator PadR N-terminal" evidence="1">
    <location>
        <begin position="15"/>
        <end position="89"/>
    </location>
</feature>
<sequence length="199" mass="23355">MPQKRKVSNLLALAVLSYLSRQPMHPYELSRTLKQHQDDRSIKFNPGSLYMVVEQLHKAGFVQELGTDRAGNRPERTTYQISDSGRTELYSWLKEIIETPQPEYPQFMTALALIAALPPAEVLDLLGKRLIHLQEQHQQTVQYRTQTLQSGVHPLFLIEEDYRLVLLEAEIQFVRQFIPQVREWQHPWEQLQSENREKP</sequence>
<dbReference type="Proteomes" id="UP000632222">
    <property type="component" value="Unassembled WGS sequence"/>
</dbReference>
<organism evidence="2 3">
    <name type="scientific">Deinococcus roseus</name>
    <dbReference type="NCBI Taxonomy" id="392414"/>
    <lineage>
        <taxon>Bacteria</taxon>
        <taxon>Thermotogati</taxon>
        <taxon>Deinococcota</taxon>
        <taxon>Deinococci</taxon>
        <taxon>Deinococcales</taxon>
        <taxon>Deinococcaceae</taxon>
        <taxon>Deinococcus</taxon>
    </lineage>
</organism>
<dbReference type="PANTHER" id="PTHR33169">
    <property type="entry name" value="PADR-FAMILY TRANSCRIPTIONAL REGULATOR"/>
    <property type="match status" value="1"/>
</dbReference>
<name>A0ABQ2CZQ2_9DEIO</name>
<reference evidence="3" key="1">
    <citation type="journal article" date="2019" name="Int. J. Syst. Evol. Microbiol.">
        <title>The Global Catalogue of Microorganisms (GCM) 10K type strain sequencing project: providing services to taxonomists for standard genome sequencing and annotation.</title>
        <authorList>
            <consortium name="The Broad Institute Genomics Platform"/>
            <consortium name="The Broad Institute Genome Sequencing Center for Infectious Disease"/>
            <person name="Wu L."/>
            <person name="Ma J."/>
        </authorList>
    </citation>
    <scope>NUCLEOTIDE SEQUENCE [LARGE SCALE GENOMIC DNA]</scope>
    <source>
        <strain evidence="3">JCM 14370</strain>
    </source>
</reference>
<dbReference type="InterPro" id="IPR036388">
    <property type="entry name" value="WH-like_DNA-bd_sf"/>
</dbReference>
<dbReference type="PANTHER" id="PTHR33169:SF14">
    <property type="entry name" value="TRANSCRIPTIONAL REGULATOR RV3488"/>
    <property type="match status" value="1"/>
</dbReference>
<evidence type="ECO:0000259" key="1">
    <source>
        <dbReference type="Pfam" id="PF03551"/>
    </source>
</evidence>
<accession>A0ABQ2CZQ2</accession>
<dbReference type="Gene3D" id="1.10.10.10">
    <property type="entry name" value="Winged helix-like DNA-binding domain superfamily/Winged helix DNA-binding domain"/>
    <property type="match status" value="1"/>
</dbReference>
<dbReference type="EMBL" id="BMOD01000007">
    <property type="protein sequence ID" value="GGJ36962.1"/>
    <property type="molecule type" value="Genomic_DNA"/>
</dbReference>
<dbReference type="InterPro" id="IPR052509">
    <property type="entry name" value="Metal_resp_DNA-bind_regulator"/>
</dbReference>
<keyword evidence="3" id="KW-1185">Reference proteome</keyword>
<proteinExistence type="predicted"/>
<dbReference type="InterPro" id="IPR036390">
    <property type="entry name" value="WH_DNA-bd_sf"/>
</dbReference>